<dbReference type="EMBL" id="CP001802">
    <property type="protein sequence ID" value="ACY23561.1"/>
    <property type="molecule type" value="Genomic_DNA"/>
</dbReference>
<dbReference type="Proteomes" id="UP000001219">
    <property type="component" value="Chromosome"/>
</dbReference>
<keyword evidence="2" id="KW-1133">Transmembrane helix</keyword>
<evidence type="ECO:0000256" key="1">
    <source>
        <dbReference type="SAM" id="MobiDB-lite"/>
    </source>
</evidence>
<dbReference type="HOGENOM" id="CLU_102504_0_0_11"/>
<organism evidence="3 4">
    <name type="scientific">Gordonia bronchialis (strain ATCC 25592 / DSM 43247 / BCRC 13721 / JCM 3198 / KCTC 3076 / NBRC 16047 / NCTC 10667)</name>
    <name type="common">Rhodococcus bronchialis</name>
    <dbReference type="NCBI Taxonomy" id="526226"/>
    <lineage>
        <taxon>Bacteria</taxon>
        <taxon>Bacillati</taxon>
        <taxon>Actinomycetota</taxon>
        <taxon>Actinomycetes</taxon>
        <taxon>Mycobacteriales</taxon>
        <taxon>Gordoniaceae</taxon>
        <taxon>Gordonia</taxon>
    </lineage>
</organism>
<gene>
    <name evidence="3" type="ordered locus">Gbro_4422</name>
</gene>
<evidence type="ECO:0000313" key="4">
    <source>
        <dbReference type="Proteomes" id="UP000001219"/>
    </source>
</evidence>
<keyword evidence="4" id="KW-1185">Reference proteome</keyword>
<feature type="transmembrane region" description="Helical" evidence="2">
    <location>
        <begin position="61"/>
        <end position="86"/>
    </location>
</feature>
<keyword evidence="2" id="KW-0812">Transmembrane</keyword>
<dbReference type="KEGG" id="gbr:Gbro_4422"/>
<feature type="compositionally biased region" description="Low complexity" evidence="1">
    <location>
        <begin position="16"/>
        <end position="49"/>
    </location>
</feature>
<sequence>MTNPPPYPGGQQPHDPYQTGQPYQAGQPYQQGQPYQPGQSPYPAYPAGGFTPPPKKSSLKWLWILLGVFGVIGVLIVAGVIALAVFATKDNVSDSDDVAIGDCVRVERTTGNDVKPKKIDCGTSDFHFSVASKADSRAGCGGYDYLYFHGTGDGTKTLCLVREMAAGKCYEWPLSSATGSLADIKEIPCGGSPTGSSYVAVRVESRESGLRDCAVGQQDLTYDKPPQITYCLTVIS</sequence>
<keyword evidence="2" id="KW-0472">Membrane</keyword>
<accession>D0L6K1</accession>
<dbReference type="OrthoDB" id="3635048at2"/>
<evidence type="ECO:0000313" key="3">
    <source>
        <dbReference type="EMBL" id="ACY23561.1"/>
    </source>
</evidence>
<proteinExistence type="predicted"/>
<feature type="region of interest" description="Disordered" evidence="1">
    <location>
        <begin position="1"/>
        <end position="49"/>
    </location>
</feature>
<protein>
    <submittedName>
        <fullName evidence="3">Uncharacterized protein</fullName>
    </submittedName>
</protein>
<reference evidence="4" key="1">
    <citation type="submission" date="2009-10" db="EMBL/GenBank/DDBJ databases">
        <title>The complete chromosome of Gordonia bronchialis DSM 43247.</title>
        <authorList>
            <consortium name="US DOE Joint Genome Institute (JGI-PGF)"/>
            <person name="Lucas S."/>
            <person name="Copeland A."/>
            <person name="Lapidus A."/>
            <person name="Glavina del Rio T."/>
            <person name="Dalin E."/>
            <person name="Tice H."/>
            <person name="Bruce D."/>
            <person name="Goodwin L."/>
            <person name="Pitluck S."/>
            <person name="Kyrpides N."/>
            <person name="Mavromatis K."/>
            <person name="Ivanova N."/>
            <person name="Ovchinnikova G."/>
            <person name="Saunders E."/>
            <person name="Brettin T."/>
            <person name="Detter J.C."/>
            <person name="Han C."/>
            <person name="Larimer F."/>
            <person name="Land M."/>
            <person name="Hauser L."/>
            <person name="Markowitz V."/>
            <person name="Cheng J.-F."/>
            <person name="Hugenholtz P."/>
            <person name="Woyke T."/>
            <person name="Wu D."/>
            <person name="Jando M."/>
            <person name="Schneider S."/>
            <person name="Goeker M."/>
            <person name="Klenk H.-P."/>
            <person name="Eisen J.A."/>
        </authorList>
    </citation>
    <scope>NUCLEOTIDE SEQUENCE [LARGE SCALE GENOMIC DNA]</scope>
    <source>
        <strain evidence="4">ATCC 25592 / DSM 43247 / BCRC 13721 / JCM 3198 / KCTC 3076 / NBRC 16047 / NCTC 10667</strain>
    </source>
</reference>
<name>D0L6K1_GORB4</name>
<dbReference type="STRING" id="526226.Gbro_4422"/>
<dbReference type="eggNOG" id="COG0515">
    <property type="taxonomic scope" value="Bacteria"/>
</dbReference>
<dbReference type="SUPFAM" id="SSF81995">
    <property type="entry name" value="beta-sandwich domain of Sec23/24"/>
    <property type="match status" value="1"/>
</dbReference>
<dbReference type="AlphaFoldDB" id="D0L6K1"/>
<evidence type="ECO:0000256" key="2">
    <source>
        <dbReference type="SAM" id="Phobius"/>
    </source>
</evidence>
<dbReference type="RefSeq" id="WP_012836050.1">
    <property type="nucleotide sequence ID" value="NC_013441.1"/>
</dbReference>
<reference evidence="3 4" key="2">
    <citation type="journal article" date="2010" name="Stand. Genomic Sci.">
        <title>Complete genome sequence of Gordonia bronchialis type strain (3410).</title>
        <authorList>
            <person name="Ivanova N."/>
            <person name="Sikorski J."/>
            <person name="Jando M."/>
            <person name="Lapidus A."/>
            <person name="Nolan M."/>
            <person name="Lucas S."/>
            <person name="Del Rio T.G."/>
            <person name="Tice H."/>
            <person name="Copeland A."/>
            <person name="Cheng J.F."/>
            <person name="Chen F."/>
            <person name="Bruce D."/>
            <person name="Goodwin L."/>
            <person name="Pitluck S."/>
            <person name="Mavromatis K."/>
            <person name="Ovchinnikova G."/>
            <person name="Pati A."/>
            <person name="Chen A."/>
            <person name="Palaniappan K."/>
            <person name="Land M."/>
            <person name="Hauser L."/>
            <person name="Chang Y.J."/>
            <person name="Jeffries C.D."/>
            <person name="Chain P."/>
            <person name="Saunders E."/>
            <person name="Han C."/>
            <person name="Detter J.C."/>
            <person name="Brettin T."/>
            <person name="Rohde M."/>
            <person name="Goker M."/>
            <person name="Bristow J."/>
            <person name="Eisen J.A."/>
            <person name="Markowitz V."/>
            <person name="Hugenholtz P."/>
            <person name="Klenk H.P."/>
            <person name="Kyrpides N.C."/>
        </authorList>
    </citation>
    <scope>NUCLEOTIDE SEQUENCE [LARGE SCALE GENOMIC DNA]</scope>
    <source>
        <strain evidence="4">ATCC 25592 / DSM 43247 / BCRC 13721 / JCM 3198 / KCTC 3076 / NBRC 16047 / NCTC 10667</strain>
    </source>
</reference>